<evidence type="ECO:0000256" key="4">
    <source>
        <dbReference type="ARBA" id="ARBA00022917"/>
    </source>
</evidence>
<protein>
    <recommendedName>
        <fullName evidence="5">Amidase domain-containing protein</fullName>
    </recommendedName>
</protein>
<dbReference type="Proteomes" id="UP001497444">
    <property type="component" value="Unassembled WGS sequence"/>
</dbReference>
<evidence type="ECO:0000256" key="1">
    <source>
        <dbReference type="ARBA" id="ARBA00022598"/>
    </source>
</evidence>
<proteinExistence type="inferred from homology"/>
<dbReference type="EMBL" id="CAXAQS010000539">
    <property type="protein sequence ID" value="CAK9251996.1"/>
    <property type="molecule type" value="Genomic_DNA"/>
</dbReference>
<name>A0ABP0VDI2_9BRYO</name>
<dbReference type="HAMAP" id="MF_00120">
    <property type="entry name" value="GatA"/>
    <property type="match status" value="1"/>
</dbReference>
<dbReference type="Gene3D" id="3.90.1300.10">
    <property type="entry name" value="Amidase signature (AS) domain"/>
    <property type="match status" value="1"/>
</dbReference>
<evidence type="ECO:0000313" key="7">
    <source>
        <dbReference type="Proteomes" id="UP001497444"/>
    </source>
</evidence>
<accession>A0ABP0VDI2</accession>
<sequence length="448" mass="48455">LNAYLTLTEERAMAQAKEADRELAREGRVPRELKPLFGIPMAVKDNLVMEGVRTTAASKMLENYIPPYTATAVERLEKAGAITLGKTNLDEFAMGGSNENSAFGPVKHPLFSDRVSGGSSGGSAAAVRAKLCQFSLGSDTGGSIRLPASFTGVVGFKPTYGRVSRYGLIAFASSLDQVGPFAETVEDVAQIFEVMSGFDAKDGTTARLKKENYSQALKAPFDFKSLKIGVPQEYFVEGLSADVEKSVREALEFFKAQGAELVPISLPHSPYCIAVYYIVAVCEASTNLERFDGVRFGERPASALQAQSLDDFYKKVRAGFGDEVKRRIILGTFALSSGYSEAYYTRACQVRRLIKNDFTEAFKKVDVIMGPVAPSTAFKLGEKSSNPLEMYLNDLYAIPANLAGLPAISVPCGVDSQKLPIGLHIIGDAFSESKLLSVAHAFQKGRVH</sequence>
<comment type="caution">
    <text evidence="6">The sequence shown here is derived from an EMBL/GenBank/DDBJ whole genome shotgun (WGS) entry which is preliminary data.</text>
</comment>
<gene>
    <name evidence="6" type="ORF">CSSPJE1EN1_LOCUS27374</name>
</gene>
<dbReference type="InterPro" id="IPR004412">
    <property type="entry name" value="GatA"/>
</dbReference>
<dbReference type="Pfam" id="PF01425">
    <property type="entry name" value="Amidase"/>
    <property type="match status" value="1"/>
</dbReference>
<keyword evidence="7" id="KW-1185">Reference proteome</keyword>
<evidence type="ECO:0000259" key="5">
    <source>
        <dbReference type="Pfam" id="PF01425"/>
    </source>
</evidence>
<organism evidence="6 7">
    <name type="scientific">Sphagnum jensenii</name>
    <dbReference type="NCBI Taxonomy" id="128206"/>
    <lineage>
        <taxon>Eukaryota</taxon>
        <taxon>Viridiplantae</taxon>
        <taxon>Streptophyta</taxon>
        <taxon>Embryophyta</taxon>
        <taxon>Bryophyta</taxon>
        <taxon>Sphagnophytina</taxon>
        <taxon>Sphagnopsida</taxon>
        <taxon>Sphagnales</taxon>
        <taxon>Sphagnaceae</taxon>
        <taxon>Sphagnum</taxon>
    </lineage>
</organism>
<dbReference type="InterPro" id="IPR023631">
    <property type="entry name" value="Amidase_dom"/>
</dbReference>
<dbReference type="NCBIfam" id="TIGR00132">
    <property type="entry name" value="gatA"/>
    <property type="match status" value="1"/>
</dbReference>
<keyword evidence="3" id="KW-0067">ATP-binding</keyword>
<dbReference type="InterPro" id="IPR036928">
    <property type="entry name" value="AS_sf"/>
</dbReference>
<evidence type="ECO:0000256" key="2">
    <source>
        <dbReference type="ARBA" id="ARBA00022741"/>
    </source>
</evidence>
<dbReference type="PANTHER" id="PTHR11895:SF151">
    <property type="entry name" value="GLUTAMYL-TRNA(GLN) AMIDOTRANSFERASE SUBUNIT A"/>
    <property type="match status" value="1"/>
</dbReference>
<reference evidence="6" key="1">
    <citation type="submission" date="2024-02" db="EMBL/GenBank/DDBJ databases">
        <authorList>
            <consortium name="ELIXIR-Norway"/>
            <consortium name="Elixir Norway"/>
        </authorList>
    </citation>
    <scope>NUCLEOTIDE SEQUENCE</scope>
</reference>
<keyword evidence="4" id="KW-0648">Protein biosynthesis</keyword>
<dbReference type="InterPro" id="IPR000120">
    <property type="entry name" value="Amidase"/>
</dbReference>
<evidence type="ECO:0000313" key="6">
    <source>
        <dbReference type="EMBL" id="CAK9251996.1"/>
    </source>
</evidence>
<keyword evidence="2" id="KW-0547">Nucleotide-binding</keyword>
<dbReference type="SUPFAM" id="SSF75304">
    <property type="entry name" value="Amidase signature (AS) enzymes"/>
    <property type="match status" value="1"/>
</dbReference>
<keyword evidence="1" id="KW-0436">Ligase</keyword>
<dbReference type="PANTHER" id="PTHR11895">
    <property type="entry name" value="TRANSAMIDASE"/>
    <property type="match status" value="1"/>
</dbReference>
<evidence type="ECO:0000256" key="3">
    <source>
        <dbReference type="ARBA" id="ARBA00022840"/>
    </source>
</evidence>
<feature type="domain" description="Amidase" evidence="5">
    <location>
        <begin position="1"/>
        <end position="436"/>
    </location>
</feature>
<feature type="non-terminal residue" evidence="6">
    <location>
        <position position="1"/>
    </location>
</feature>